<dbReference type="PANTHER" id="PTHR28309:SF1">
    <property type="entry name" value="REQUIRED FOR EXCISION 1-B DOMAIN-CONTAINING PROTEIN"/>
    <property type="match status" value="1"/>
</dbReference>
<evidence type="ECO:0000313" key="1">
    <source>
        <dbReference type="EMBL" id="CAE6086737.1"/>
    </source>
</evidence>
<name>A0A8S2AI76_ARAAE</name>
<gene>
    <name evidence="1" type="ORF">AARE701A_LOCUS14495</name>
</gene>
<accession>A0A8S2AI76</accession>
<dbReference type="InterPro" id="IPR039491">
    <property type="entry name" value="REX1-B"/>
</dbReference>
<dbReference type="Proteomes" id="UP000682877">
    <property type="component" value="Chromosome 6"/>
</dbReference>
<dbReference type="Pfam" id="PF14966">
    <property type="entry name" value="DNA_repr_REX1B"/>
    <property type="match status" value="1"/>
</dbReference>
<dbReference type="AlphaFoldDB" id="A0A8S2AI76"/>
<sequence length="201" mass="22763">MTYRIFRPTTTTRHVYDVAAQHVVKVLWEGSMNMLSLSCQTVSNANVVGLALAEKHLAARFNKPDKNEIVDHYTGFSEYVESGAEPLYQTLCSEITTEFSECSKQVREMESQFLNPQVGRSDLAKLLSDIQTQEKQKLHMVLKKAGKPSERMLTHANCKFKKPMQHECVHLHEITEAEGTEEAEADAEFDNALKEAIRTCV</sequence>
<evidence type="ECO:0000313" key="2">
    <source>
        <dbReference type="Proteomes" id="UP000682877"/>
    </source>
</evidence>
<reference evidence="1" key="1">
    <citation type="submission" date="2021-01" db="EMBL/GenBank/DDBJ databases">
        <authorList>
            <person name="Bezrukov I."/>
        </authorList>
    </citation>
    <scope>NUCLEOTIDE SEQUENCE</scope>
</reference>
<dbReference type="EMBL" id="LR999456">
    <property type="protein sequence ID" value="CAE6086737.1"/>
    <property type="molecule type" value="Genomic_DNA"/>
</dbReference>
<organism evidence="1 2">
    <name type="scientific">Arabidopsis arenosa</name>
    <name type="common">Sand rock-cress</name>
    <name type="synonym">Cardaminopsis arenosa</name>
    <dbReference type="NCBI Taxonomy" id="38785"/>
    <lineage>
        <taxon>Eukaryota</taxon>
        <taxon>Viridiplantae</taxon>
        <taxon>Streptophyta</taxon>
        <taxon>Embryophyta</taxon>
        <taxon>Tracheophyta</taxon>
        <taxon>Spermatophyta</taxon>
        <taxon>Magnoliopsida</taxon>
        <taxon>eudicotyledons</taxon>
        <taxon>Gunneridae</taxon>
        <taxon>Pentapetalae</taxon>
        <taxon>rosids</taxon>
        <taxon>malvids</taxon>
        <taxon>Brassicales</taxon>
        <taxon>Brassicaceae</taxon>
        <taxon>Camelineae</taxon>
        <taxon>Arabidopsis</taxon>
    </lineage>
</organism>
<proteinExistence type="predicted"/>
<keyword evidence="2" id="KW-1185">Reference proteome</keyword>
<protein>
    <submittedName>
        <fullName evidence="1">Uncharacterized protein</fullName>
    </submittedName>
</protein>
<dbReference type="PANTHER" id="PTHR28309">
    <property type="entry name" value="REQUIRED FOR EXCISION 1-B DOMAIN-CONTAINING PROTEIN"/>
    <property type="match status" value="1"/>
</dbReference>